<gene>
    <name evidence="7" type="ORF">EBN88_10065</name>
</gene>
<evidence type="ECO:0000256" key="4">
    <source>
        <dbReference type="ARBA" id="ARBA00023163"/>
    </source>
</evidence>
<dbReference type="Pfam" id="PF13411">
    <property type="entry name" value="MerR_1"/>
    <property type="match status" value="1"/>
</dbReference>
<accession>A0A3M2M0X3</accession>
<protein>
    <submittedName>
        <fullName evidence="7">MerR family transcriptional regulator</fullName>
    </submittedName>
</protein>
<evidence type="ECO:0000256" key="1">
    <source>
        <dbReference type="ARBA" id="ARBA00022491"/>
    </source>
</evidence>
<dbReference type="Gene3D" id="1.10.1660.10">
    <property type="match status" value="1"/>
</dbReference>
<name>A0A3M2M0X3_9ACTN</name>
<evidence type="ECO:0000256" key="5">
    <source>
        <dbReference type="SAM" id="MobiDB-lite"/>
    </source>
</evidence>
<reference evidence="7 8" key="1">
    <citation type="submission" date="2018-10" db="EMBL/GenBank/DDBJ databases">
        <title>Isolation, diversity and antifungal activity of actinobacteria from wheat.</title>
        <authorList>
            <person name="Han C."/>
        </authorList>
    </citation>
    <scope>NUCLEOTIDE SEQUENCE [LARGE SCALE GENOMIC DNA]</scope>
    <source>
        <strain evidence="7 8">NEAU-YY642</strain>
    </source>
</reference>
<dbReference type="InterPro" id="IPR009061">
    <property type="entry name" value="DNA-bd_dom_put_sf"/>
</dbReference>
<evidence type="ECO:0000256" key="2">
    <source>
        <dbReference type="ARBA" id="ARBA00023015"/>
    </source>
</evidence>
<dbReference type="SUPFAM" id="SSF46955">
    <property type="entry name" value="Putative DNA-binding domain"/>
    <property type="match status" value="1"/>
</dbReference>
<sequence>MGREDREQRWWIGELAEHFGLAPHVLRHWEERGLLTPAERVAGRRRYGPAQVATVAIIVRGRAAGLGLDQLRELLHAPDGAARRAVLAEHHAELERRRRAIEATQALLAHVLECEAEDFLTCPTYRHLAAAPAGAGPAGARGAGGQLPPGTRAVAG</sequence>
<keyword evidence="8" id="KW-1185">Reference proteome</keyword>
<dbReference type="PANTHER" id="PTHR30204:SF69">
    <property type="entry name" value="MERR-FAMILY TRANSCRIPTIONAL REGULATOR"/>
    <property type="match status" value="1"/>
</dbReference>
<dbReference type="InterPro" id="IPR000551">
    <property type="entry name" value="MerR-type_HTH_dom"/>
</dbReference>
<evidence type="ECO:0000313" key="8">
    <source>
        <dbReference type="Proteomes" id="UP000278673"/>
    </source>
</evidence>
<feature type="compositionally biased region" description="Gly residues" evidence="5">
    <location>
        <begin position="136"/>
        <end position="147"/>
    </location>
</feature>
<feature type="region of interest" description="Disordered" evidence="5">
    <location>
        <begin position="133"/>
        <end position="156"/>
    </location>
</feature>
<comment type="caution">
    <text evidence="7">The sequence shown here is derived from an EMBL/GenBank/DDBJ whole genome shotgun (WGS) entry which is preliminary data.</text>
</comment>
<evidence type="ECO:0000256" key="3">
    <source>
        <dbReference type="ARBA" id="ARBA00023125"/>
    </source>
</evidence>
<dbReference type="InterPro" id="IPR047057">
    <property type="entry name" value="MerR_fam"/>
</dbReference>
<dbReference type="PANTHER" id="PTHR30204">
    <property type="entry name" value="REDOX-CYCLING DRUG-SENSING TRANSCRIPTIONAL ACTIVATOR SOXR"/>
    <property type="match status" value="1"/>
</dbReference>
<keyword evidence="3" id="KW-0238">DNA-binding</keyword>
<dbReference type="RefSeq" id="WP_122183469.1">
    <property type="nucleotide sequence ID" value="NZ_RFFJ01000039.1"/>
</dbReference>
<dbReference type="AlphaFoldDB" id="A0A3M2M0X3"/>
<dbReference type="SMART" id="SM00422">
    <property type="entry name" value="HTH_MERR"/>
    <property type="match status" value="1"/>
</dbReference>
<dbReference type="Proteomes" id="UP000278673">
    <property type="component" value="Unassembled WGS sequence"/>
</dbReference>
<evidence type="ECO:0000259" key="6">
    <source>
        <dbReference type="PROSITE" id="PS50937"/>
    </source>
</evidence>
<keyword evidence="2" id="KW-0805">Transcription regulation</keyword>
<feature type="domain" description="HTH merR-type" evidence="6">
    <location>
        <begin position="9"/>
        <end position="77"/>
    </location>
</feature>
<dbReference type="GO" id="GO:0003700">
    <property type="term" value="F:DNA-binding transcription factor activity"/>
    <property type="evidence" value="ECO:0007669"/>
    <property type="project" value="InterPro"/>
</dbReference>
<keyword evidence="4" id="KW-0804">Transcription</keyword>
<keyword evidence="1" id="KW-0678">Repressor</keyword>
<dbReference type="PROSITE" id="PS50937">
    <property type="entry name" value="HTH_MERR_2"/>
    <property type="match status" value="1"/>
</dbReference>
<dbReference type="EMBL" id="RFFJ01000039">
    <property type="protein sequence ID" value="RMI42055.1"/>
    <property type="molecule type" value="Genomic_DNA"/>
</dbReference>
<evidence type="ECO:0000313" key="7">
    <source>
        <dbReference type="EMBL" id="RMI42055.1"/>
    </source>
</evidence>
<proteinExistence type="predicted"/>
<organism evidence="7 8">
    <name type="scientific">Streptomyces triticirhizae</name>
    <dbReference type="NCBI Taxonomy" id="2483353"/>
    <lineage>
        <taxon>Bacteria</taxon>
        <taxon>Bacillati</taxon>
        <taxon>Actinomycetota</taxon>
        <taxon>Actinomycetes</taxon>
        <taxon>Kitasatosporales</taxon>
        <taxon>Streptomycetaceae</taxon>
        <taxon>Streptomyces</taxon>
    </lineage>
</organism>
<dbReference type="GO" id="GO:0003677">
    <property type="term" value="F:DNA binding"/>
    <property type="evidence" value="ECO:0007669"/>
    <property type="project" value="UniProtKB-KW"/>
</dbReference>